<feature type="transmembrane region" description="Helical" evidence="6">
    <location>
        <begin position="98"/>
        <end position="117"/>
    </location>
</feature>
<keyword evidence="2" id="KW-1003">Cell membrane</keyword>
<proteinExistence type="predicted"/>
<organism evidence="7 8">
    <name type="scientific">Thalassovita taeanensis</name>
    <dbReference type="NCBI Taxonomy" id="657014"/>
    <lineage>
        <taxon>Bacteria</taxon>
        <taxon>Pseudomonadati</taxon>
        <taxon>Pseudomonadota</taxon>
        <taxon>Alphaproteobacteria</taxon>
        <taxon>Rhodobacterales</taxon>
        <taxon>Roseobacteraceae</taxon>
        <taxon>Thalassovita</taxon>
    </lineage>
</organism>
<evidence type="ECO:0000256" key="6">
    <source>
        <dbReference type="SAM" id="Phobius"/>
    </source>
</evidence>
<dbReference type="OrthoDB" id="9814461at2"/>
<feature type="transmembrane region" description="Helical" evidence="6">
    <location>
        <begin position="45"/>
        <end position="64"/>
    </location>
</feature>
<dbReference type="CDD" id="cd06581">
    <property type="entry name" value="TM_PBP1_LivM_like"/>
    <property type="match status" value="1"/>
</dbReference>
<evidence type="ECO:0000256" key="5">
    <source>
        <dbReference type="ARBA" id="ARBA00023136"/>
    </source>
</evidence>
<dbReference type="STRING" id="657014.SAMN04488092_10945"/>
<feature type="transmembrane region" description="Helical" evidence="6">
    <location>
        <begin position="71"/>
        <end position="92"/>
    </location>
</feature>
<evidence type="ECO:0000256" key="1">
    <source>
        <dbReference type="ARBA" id="ARBA00004651"/>
    </source>
</evidence>
<dbReference type="PANTHER" id="PTHR30482:SF5">
    <property type="entry name" value="ABC TRANSPORTER PERMEASE PROTEIN"/>
    <property type="match status" value="1"/>
</dbReference>
<gene>
    <name evidence="7" type="ORF">SAMN04488092_10945</name>
</gene>
<comment type="subcellular location">
    <subcellularLocation>
        <location evidence="1">Cell membrane</location>
        <topology evidence="1">Multi-pass membrane protein</topology>
    </subcellularLocation>
</comment>
<sequence>MRSGNFKQNVGELIALTDSKSVATWSCLLMVALIGAPMVLDAHLLGLVTVILFTLVGALGLNILMGYTGLVSLGHVGFLVLGAYGYAVTVGIHGLHPLLGFLMAGIVPAIAGVIVGAPSLRLKGIYLAITTMAFAFIINTAILEADFITNGSSGIFLPRPTMFGISFKSDAAFYWLCLFFAVAALAVTLNIRRSRIGRAFMAIRDNDIAAQSMGINLIAYKLLAFVMSAFMTGIAGALFGVYLSFVTVEGFTFHLTIEALAILVVGGLGSALGVVLGTILIVLLPEITGVLLSLTGDAAQEVMATKAFEVRNILYGVIIIGFLRFDPTGLVGIWKDVQRTWVNWPLKY</sequence>
<protein>
    <submittedName>
        <fullName evidence="7">Branched-chain amino acid transport system permease protein</fullName>
    </submittedName>
</protein>
<keyword evidence="8" id="KW-1185">Reference proteome</keyword>
<evidence type="ECO:0000256" key="4">
    <source>
        <dbReference type="ARBA" id="ARBA00022989"/>
    </source>
</evidence>
<dbReference type="InterPro" id="IPR043428">
    <property type="entry name" value="LivM-like"/>
</dbReference>
<dbReference type="InterPro" id="IPR001851">
    <property type="entry name" value="ABC_transp_permease"/>
</dbReference>
<feature type="transmembrane region" description="Helical" evidence="6">
    <location>
        <begin position="172"/>
        <end position="191"/>
    </location>
</feature>
<keyword evidence="4 6" id="KW-1133">Transmembrane helix</keyword>
<feature type="transmembrane region" description="Helical" evidence="6">
    <location>
        <begin position="124"/>
        <end position="143"/>
    </location>
</feature>
<feature type="transmembrane region" description="Helical" evidence="6">
    <location>
        <begin position="257"/>
        <end position="284"/>
    </location>
</feature>
<dbReference type="GO" id="GO:0015658">
    <property type="term" value="F:branched-chain amino acid transmembrane transporter activity"/>
    <property type="evidence" value="ECO:0007669"/>
    <property type="project" value="InterPro"/>
</dbReference>
<evidence type="ECO:0000313" key="8">
    <source>
        <dbReference type="Proteomes" id="UP000198634"/>
    </source>
</evidence>
<evidence type="ECO:0000313" key="7">
    <source>
        <dbReference type="EMBL" id="SEQ59494.1"/>
    </source>
</evidence>
<keyword evidence="5 6" id="KW-0472">Membrane</keyword>
<feature type="transmembrane region" description="Helical" evidence="6">
    <location>
        <begin position="222"/>
        <end position="245"/>
    </location>
</feature>
<dbReference type="Pfam" id="PF02653">
    <property type="entry name" value="BPD_transp_2"/>
    <property type="match status" value="1"/>
</dbReference>
<dbReference type="Proteomes" id="UP000198634">
    <property type="component" value="Unassembled WGS sequence"/>
</dbReference>
<keyword evidence="3 6" id="KW-0812">Transmembrane</keyword>
<feature type="transmembrane region" description="Helical" evidence="6">
    <location>
        <begin position="21"/>
        <end position="39"/>
    </location>
</feature>
<evidence type="ECO:0000256" key="3">
    <source>
        <dbReference type="ARBA" id="ARBA00022692"/>
    </source>
</evidence>
<dbReference type="EMBL" id="FOEP01000009">
    <property type="protein sequence ID" value="SEQ59494.1"/>
    <property type="molecule type" value="Genomic_DNA"/>
</dbReference>
<accession>A0A1H9HAZ5</accession>
<dbReference type="GO" id="GO:0005886">
    <property type="term" value="C:plasma membrane"/>
    <property type="evidence" value="ECO:0007669"/>
    <property type="project" value="UniProtKB-SubCell"/>
</dbReference>
<name>A0A1H9HAZ5_9RHOB</name>
<reference evidence="7 8" key="1">
    <citation type="submission" date="2016-10" db="EMBL/GenBank/DDBJ databases">
        <authorList>
            <person name="de Groot N.N."/>
        </authorList>
    </citation>
    <scope>NUCLEOTIDE SEQUENCE [LARGE SCALE GENOMIC DNA]</scope>
    <source>
        <strain evidence="7 8">DSM 22007</strain>
    </source>
</reference>
<dbReference type="PANTHER" id="PTHR30482">
    <property type="entry name" value="HIGH-AFFINITY BRANCHED-CHAIN AMINO ACID TRANSPORT SYSTEM PERMEASE"/>
    <property type="match status" value="1"/>
</dbReference>
<evidence type="ECO:0000256" key="2">
    <source>
        <dbReference type="ARBA" id="ARBA00022475"/>
    </source>
</evidence>
<feature type="transmembrane region" description="Helical" evidence="6">
    <location>
        <begin position="313"/>
        <end position="334"/>
    </location>
</feature>
<dbReference type="AlphaFoldDB" id="A0A1H9HAZ5"/>